<comment type="caution">
    <text evidence="1">The sequence shown here is derived from an EMBL/GenBank/DDBJ whole genome shotgun (WGS) entry which is preliminary data.</text>
</comment>
<gene>
    <name evidence="1" type="ORF">DHETER_LOCUS5778</name>
</gene>
<organism evidence="1 2">
    <name type="scientific">Dentiscutata heterogama</name>
    <dbReference type="NCBI Taxonomy" id="1316150"/>
    <lineage>
        <taxon>Eukaryota</taxon>
        <taxon>Fungi</taxon>
        <taxon>Fungi incertae sedis</taxon>
        <taxon>Mucoromycota</taxon>
        <taxon>Glomeromycotina</taxon>
        <taxon>Glomeromycetes</taxon>
        <taxon>Diversisporales</taxon>
        <taxon>Gigasporaceae</taxon>
        <taxon>Dentiscutata</taxon>
    </lineage>
</organism>
<evidence type="ECO:0000313" key="1">
    <source>
        <dbReference type="EMBL" id="CAG8564208.1"/>
    </source>
</evidence>
<accession>A0ACA9M2Y2</accession>
<protein>
    <submittedName>
        <fullName evidence="1">11696_t:CDS:1</fullName>
    </submittedName>
</protein>
<proteinExistence type="predicted"/>
<sequence>MDSKLNIDTGTITSSKKNDVLNQPDIVVISDTDEEPTLESTSNSFILGYEVLFALLCSLESEYNSASNLENNSVLMDDLEDNDASVNSLENKDEDYRYENKPINECFTVLPNSSTTSHCPHLHKTDTQVMKGKLVNKGPCPVKFYHVAPKDLTQCPFIAIISIGNEHDLSLTTRKLLTKPMLKIYLQGRPLSSLHPSLNNQSRLTYLIEKNKRSKYPFGQDIIGVAHELLKQKKLPDPYIRSVRFLDDGQYLVLCARKEQAELLSQSSYIEIDMAFKRIHGVTNEWEVCAYVHRYQKVLVFARIFTNFQSARAYQYLFEDLFDTVEKDMEKPFEFQHIHGRRLGCIIADEHQGQALGLGKYLHSKYSYLSCEEHLKHIYKLCQVHFNHNIRNKAISDETKKLMYSVTKLNTQEEILNVLEKIKKSDEPGTAEWVNDKYKPWILAGLSSAFTKMKADIWNQTPNNTNASESAHANINHDGRSLSLLAAIYRHRPLTLMCAIKLLFNLDGDKKLSTTPGNDFNQYQWNSAKTYEKYNVHESYRDKSELGRLTNNSKRTPKNKEPISRSISQKKRKNQALNGGKSEDLSLSSTSTLTMVPTTQEQDNYIEWENKKLELRQKNLEILKEEISLREKLNNLKQS</sequence>
<name>A0ACA9M2Y2_9GLOM</name>
<reference evidence="1" key="1">
    <citation type="submission" date="2021-06" db="EMBL/GenBank/DDBJ databases">
        <authorList>
            <person name="Kallberg Y."/>
            <person name="Tangrot J."/>
            <person name="Rosling A."/>
        </authorList>
    </citation>
    <scope>NUCLEOTIDE SEQUENCE</scope>
    <source>
        <strain evidence="1">IL203A</strain>
    </source>
</reference>
<dbReference type="Proteomes" id="UP000789702">
    <property type="component" value="Unassembled WGS sequence"/>
</dbReference>
<dbReference type="EMBL" id="CAJVPU010006731">
    <property type="protein sequence ID" value="CAG8564208.1"/>
    <property type="molecule type" value="Genomic_DNA"/>
</dbReference>
<keyword evidence="2" id="KW-1185">Reference proteome</keyword>
<evidence type="ECO:0000313" key="2">
    <source>
        <dbReference type="Proteomes" id="UP000789702"/>
    </source>
</evidence>